<dbReference type="Gene3D" id="1.10.1280.10">
    <property type="entry name" value="Di-copper center containing domain from catechol oxidase"/>
    <property type="match status" value="1"/>
</dbReference>
<evidence type="ECO:0000259" key="11">
    <source>
        <dbReference type="PROSITE" id="PS00498"/>
    </source>
</evidence>
<keyword evidence="13" id="KW-1185">Reference proteome</keyword>
<dbReference type="Pfam" id="PF00264">
    <property type="entry name" value="Tyrosinase"/>
    <property type="match status" value="1"/>
</dbReference>
<organism evidence="12 13">
    <name type="scientific">Glonium stellatum</name>
    <dbReference type="NCBI Taxonomy" id="574774"/>
    <lineage>
        <taxon>Eukaryota</taxon>
        <taxon>Fungi</taxon>
        <taxon>Dikarya</taxon>
        <taxon>Ascomycota</taxon>
        <taxon>Pezizomycotina</taxon>
        <taxon>Dothideomycetes</taxon>
        <taxon>Pleosporomycetidae</taxon>
        <taxon>Gloniales</taxon>
        <taxon>Gloniaceae</taxon>
        <taxon>Glonium</taxon>
    </lineage>
</organism>
<dbReference type="InterPro" id="IPR050316">
    <property type="entry name" value="Tyrosinase/Hemocyanin"/>
</dbReference>
<dbReference type="OrthoDB" id="6132182at2759"/>
<keyword evidence="7" id="KW-0503">Monooxygenase</keyword>
<dbReference type="GO" id="GO:0042438">
    <property type="term" value="P:melanin biosynthetic process"/>
    <property type="evidence" value="ECO:0007669"/>
    <property type="project" value="UniProtKB-KW"/>
</dbReference>
<dbReference type="EC" id="1.14.18.1" evidence="3"/>
<dbReference type="GO" id="GO:0046872">
    <property type="term" value="F:metal ion binding"/>
    <property type="evidence" value="ECO:0007669"/>
    <property type="project" value="UniProtKB-KW"/>
</dbReference>
<dbReference type="InterPro" id="IPR041640">
    <property type="entry name" value="Tyrosinase_C"/>
</dbReference>
<sequence>MKIRQAGSYFSITGVKVGGVQARLEIRELEQQPEMWNLFLLGLDRYKAMDQNDKLSYFQIAGIHGAPFIDWDGVQGSGQVGYCTHGSNLFGTWHRPYLAVFEQILLDRVYEIVDEFPNGPTKDKYRDASSRLRLPYWDWAMTPPNGGTILPASTTTETVDVTFPNGTTGTIHNPLYDYKFHPLTPSDFPGDFPPFDEWPATLRQPSDFTVNATSQNGAVEDVLSSPGGFDSYRSTLYTLFTVYQGFTQFSNKGSGGSIGNLESIHDFIHGTFGSGHMGYVPVAAFDPIFWLHHCNVDRILALWQAVYPDTYLLPYVNQFATYTIAAGTVEDTNSPLTPFHTDSAGDFWTSEKSRYTDIFGYTYPEIQGNPSNDTLKAAINALYAPTTNGVIAKRQATENPLDYLSRVELPTSLGSTYSVRVFLGDFSSDASTWPTDPNLVGSHTSLSSPAMRNDLIVTHSVPLTQALRKRYESGDLKSLDQDVIIEYLKTNLHWRIQQQDLTEIPRDQAPEGLKVTTTSIEVVSPKSASDFPHWVGDFTDHPEISGN</sequence>
<evidence type="ECO:0000256" key="5">
    <source>
        <dbReference type="ARBA" id="ARBA00023002"/>
    </source>
</evidence>
<reference evidence="12 13" key="1">
    <citation type="journal article" date="2016" name="Nat. Commun.">
        <title>Ectomycorrhizal ecology is imprinted in the genome of the dominant symbiotic fungus Cenococcum geophilum.</title>
        <authorList>
            <consortium name="DOE Joint Genome Institute"/>
            <person name="Peter M."/>
            <person name="Kohler A."/>
            <person name="Ohm R.A."/>
            <person name="Kuo A."/>
            <person name="Krutzmann J."/>
            <person name="Morin E."/>
            <person name="Arend M."/>
            <person name="Barry K.W."/>
            <person name="Binder M."/>
            <person name="Choi C."/>
            <person name="Clum A."/>
            <person name="Copeland A."/>
            <person name="Grisel N."/>
            <person name="Haridas S."/>
            <person name="Kipfer T."/>
            <person name="LaButti K."/>
            <person name="Lindquist E."/>
            <person name="Lipzen A."/>
            <person name="Maire R."/>
            <person name="Meier B."/>
            <person name="Mihaltcheva S."/>
            <person name="Molinier V."/>
            <person name="Murat C."/>
            <person name="Poggeler S."/>
            <person name="Quandt C.A."/>
            <person name="Sperisen C."/>
            <person name="Tritt A."/>
            <person name="Tisserant E."/>
            <person name="Crous P.W."/>
            <person name="Henrissat B."/>
            <person name="Nehls U."/>
            <person name="Egli S."/>
            <person name="Spatafora J.W."/>
            <person name="Grigoriev I.V."/>
            <person name="Martin F.M."/>
        </authorList>
    </citation>
    <scope>NUCLEOTIDE SEQUENCE [LARGE SCALE GENOMIC DNA]</scope>
    <source>
        <strain evidence="12 13">CBS 207.34</strain>
    </source>
</reference>
<evidence type="ECO:0000256" key="3">
    <source>
        <dbReference type="ARBA" id="ARBA00011906"/>
    </source>
</evidence>
<dbReference type="AlphaFoldDB" id="A0A8E2EQ07"/>
<keyword evidence="8" id="KW-0470">Melanin biosynthesis</keyword>
<evidence type="ECO:0000256" key="2">
    <source>
        <dbReference type="ARBA" id="ARBA00009928"/>
    </source>
</evidence>
<dbReference type="EMBL" id="KV750885">
    <property type="protein sequence ID" value="OCL02739.1"/>
    <property type="molecule type" value="Genomic_DNA"/>
</dbReference>
<evidence type="ECO:0000313" key="13">
    <source>
        <dbReference type="Proteomes" id="UP000250140"/>
    </source>
</evidence>
<feature type="domain" description="Tyrosinase copper-binding" evidence="11">
    <location>
        <begin position="286"/>
        <end position="297"/>
    </location>
</feature>
<dbReference type="SUPFAM" id="SSF48056">
    <property type="entry name" value="Di-copper centre-containing domain"/>
    <property type="match status" value="1"/>
</dbReference>
<evidence type="ECO:0000256" key="1">
    <source>
        <dbReference type="ARBA" id="ARBA00001973"/>
    </source>
</evidence>
<proteinExistence type="inferred from homology"/>
<keyword evidence="4" id="KW-0479">Metal-binding</keyword>
<evidence type="ECO:0000256" key="4">
    <source>
        <dbReference type="ARBA" id="ARBA00022723"/>
    </source>
</evidence>
<dbReference type="Proteomes" id="UP000250140">
    <property type="component" value="Unassembled WGS sequence"/>
</dbReference>
<comment type="catalytic activity">
    <reaction evidence="9">
        <text>2 L-dopa + O2 = 2 L-dopaquinone + 2 H2O</text>
        <dbReference type="Rhea" id="RHEA:34287"/>
        <dbReference type="ChEBI" id="CHEBI:15377"/>
        <dbReference type="ChEBI" id="CHEBI:15379"/>
        <dbReference type="ChEBI" id="CHEBI:57504"/>
        <dbReference type="ChEBI" id="CHEBI:57924"/>
        <dbReference type="EC" id="1.14.18.1"/>
    </reaction>
</comment>
<evidence type="ECO:0000256" key="9">
    <source>
        <dbReference type="ARBA" id="ARBA00048233"/>
    </source>
</evidence>
<gene>
    <name evidence="12" type="ORF">AOQ84DRAFT_434254</name>
</gene>
<dbReference type="PRINTS" id="PR00092">
    <property type="entry name" value="TYROSINASE"/>
</dbReference>
<dbReference type="Gene3D" id="2.60.310.20">
    <property type="match status" value="1"/>
</dbReference>
<evidence type="ECO:0000256" key="7">
    <source>
        <dbReference type="ARBA" id="ARBA00023033"/>
    </source>
</evidence>
<protein>
    <recommendedName>
        <fullName evidence="3">tyrosinase</fullName>
        <ecNumber evidence="3">1.14.18.1</ecNumber>
    </recommendedName>
</protein>
<dbReference type="PROSITE" id="PS00498">
    <property type="entry name" value="TYROSINASE_2"/>
    <property type="match status" value="1"/>
</dbReference>
<evidence type="ECO:0000256" key="6">
    <source>
        <dbReference type="ARBA" id="ARBA00023008"/>
    </source>
</evidence>
<evidence type="ECO:0000256" key="8">
    <source>
        <dbReference type="ARBA" id="ARBA00023101"/>
    </source>
</evidence>
<dbReference type="PANTHER" id="PTHR11474:SF76">
    <property type="entry name" value="SHKT DOMAIN-CONTAINING PROTEIN"/>
    <property type="match status" value="1"/>
</dbReference>
<evidence type="ECO:0000256" key="10">
    <source>
        <dbReference type="ARBA" id="ARBA00048881"/>
    </source>
</evidence>
<comment type="similarity">
    <text evidence="2">Belongs to the tyrosinase family.</text>
</comment>
<dbReference type="PANTHER" id="PTHR11474">
    <property type="entry name" value="TYROSINASE FAMILY MEMBER"/>
    <property type="match status" value="1"/>
</dbReference>
<keyword evidence="5" id="KW-0560">Oxidoreductase</keyword>
<keyword evidence="6" id="KW-0186">Copper</keyword>
<dbReference type="GO" id="GO:0004503">
    <property type="term" value="F:tyrosinase activity"/>
    <property type="evidence" value="ECO:0007669"/>
    <property type="project" value="UniProtKB-EC"/>
</dbReference>
<comment type="catalytic activity">
    <reaction evidence="10">
        <text>L-tyrosine + O2 = L-dopaquinone + H2O</text>
        <dbReference type="Rhea" id="RHEA:18117"/>
        <dbReference type="ChEBI" id="CHEBI:15377"/>
        <dbReference type="ChEBI" id="CHEBI:15379"/>
        <dbReference type="ChEBI" id="CHEBI:57924"/>
        <dbReference type="ChEBI" id="CHEBI:58315"/>
        <dbReference type="EC" id="1.14.18.1"/>
    </reaction>
</comment>
<evidence type="ECO:0000313" key="12">
    <source>
        <dbReference type="EMBL" id="OCL02739.1"/>
    </source>
</evidence>
<accession>A0A8E2EQ07</accession>
<comment type="cofactor">
    <cofactor evidence="1">
        <name>Cu(2+)</name>
        <dbReference type="ChEBI" id="CHEBI:29036"/>
    </cofactor>
</comment>
<name>A0A8E2EQ07_9PEZI</name>
<dbReference type="InterPro" id="IPR008922">
    <property type="entry name" value="Di-copper_centre_dom_sf"/>
</dbReference>
<dbReference type="InterPro" id="IPR002227">
    <property type="entry name" value="Tyrosinase_Cu-bd"/>
</dbReference>
<dbReference type="Pfam" id="PF18132">
    <property type="entry name" value="Tyrosinase_C"/>
    <property type="match status" value="1"/>
</dbReference>